<dbReference type="PANTHER" id="PTHR46730">
    <property type="entry name" value="POLYCYSTIN-1"/>
    <property type="match status" value="1"/>
</dbReference>
<reference evidence="8" key="2">
    <citation type="submission" date="2021-01" db="UniProtKB">
        <authorList>
            <consortium name="EnsemblMetazoa"/>
        </authorList>
    </citation>
    <scope>IDENTIFICATION</scope>
</reference>
<dbReference type="RefSeq" id="XP_030846246.1">
    <property type="nucleotide sequence ID" value="XM_030990386.1"/>
</dbReference>
<dbReference type="GeneID" id="105437357"/>
<keyword evidence="2 6" id="KW-0812">Transmembrane</keyword>
<comment type="subcellular location">
    <subcellularLocation>
        <location evidence="1">Membrane</location>
    </subcellularLocation>
</comment>
<organism evidence="8 9">
    <name type="scientific">Strongylocentrotus purpuratus</name>
    <name type="common">Purple sea urchin</name>
    <dbReference type="NCBI Taxonomy" id="7668"/>
    <lineage>
        <taxon>Eukaryota</taxon>
        <taxon>Metazoa</taxon>
        <taxon>Echinodermata</taxon>
        <taxon>Eleutherozoa</taxon>
        <taxon>Echinozoa</taxon>
        <taxon>Echinoidea</taxon>
        <taxon>Euechinoidea</taxon>
        <taxon>Echinacea</taxon>
        <taxon>Camarodonta</taxon>
        <taxon>Echinidea</taxon>
        <taxon>Strongylocentrotidae</taxon>
        <taxon>Strongylocentrotus</taxon>
    </lineage>
</organism>
<dbReference type="KEGG" id="spu:105437357"/>
<evidence type="ECO:0000256" key="1">
    <source>
        <dbReference type="ARBA" id="ARBA00004370"/>
    </source>
</evidence>
<dbReference type="EnsemblMetazoa" id="XM_030990386">
    <property type="protein sequence ID" value="XP_030846246"/>
    <property type="gene ID" value="LOC105437357"/>
</dbReference>
<evidence type="ECO:0000256" key="5">
    <source>
        <dbReference type="ARBA" id="ARBA00023136"/>
    </source>
</evidence>
<keyword evidence="5 6" id="KW-0472">Membrane</keyword>
<dbReference type="Gene3D" id="2.60.40.10">
    <property type="entry name" value="Immunoglobulins"/>
    <property type="match status" value="1"/>
</dbReference>
<dbReference type="Gene3D" id="2.60.220.50">
    <property type="match status" value="1"/>
</dbReference>
<dbReference type="OMA" id="ERINIMH"/>
<sequence length="1173" mass="126687">MSAITIDISEDVFMLDSTSTDVHLSFTANDSDFTQAIAIQIIPFLLFLDDYKYQPFIPGFFSAIGSSMGFSIQTPSESRQVIVSPGFNLIDPLPTMDGGPFVLTFYDPPPQLDMAKLSFKSIGNVLVLEFPKAVAIMDDVLSDCDAIFIATVEGGMDGGDGEESPESRNLLGIGSQCTLTRNRKMLEIMLGQGDNLIMPGEKIAVRNGTIYGAGKYPSAAKETNITVLEGDSPPVGVVLRGATTVSSCGDVSLSARESTGGASRSFTYLWMVYPTDNTNLTDALSEITTSQLNIDGGLLVEDVVYKFTAFATNFLGGTGVGSIDVVRTPEMVPGLSIVPTIDPKRVMVSESFYLHAEVTFYSDCEGAEPKETEYVWTVDNDDVTLDGTTQNSRSLYVPAFSLPADTSITFTVAIQGVNGSSGPNSTVTITTYSSNPVAMIVGGRERDIGIGSGMVELDGSASHDPDQPGTDHLEFTWRCVQIPENILCVSEEDGSFFPAPEQLESASVSFNASHMAPNKSYEFTLRVATAYKESQETSVVVWATSGNAPQVLVSIPDSGPVDSTEPFALTAHVHHATPVAITWSIIGEVVAMEDMDFTGSASNTELEGSTWSIVHIEKGVLRPNEKYVVLVMATDEQGQTGSSQMELVVASGVSSCQLNLESGNTYTELDEITFTIDHCVTEEDAYPLTYQLLSSFSGSNKRSMTPAGVRPLINIVGPPAREGLGNRSFFAHVCNAHGSCSYFSLVASIEMRSSLDSEALKVVIVSQEALKGNTNQDLLAFLGLIALSKVEERLAAVRRRRATETSDRATEQLRLLYSAITTSVLDRPTASTLIDACPGIAIDDLSSEDIDNFLDKLHALVSVFGCDQEIPANSASVVLSIIEQIQAMTDDEDTMKMCRELTMSLTKANSAGLILGDSPVETSSDALTSTLFYDIPQGSFNTLSGEGAFQVDLGSDIAEMYGGYWKCGRGRCIGINIQFDQYSDNTDPYSTEDEDRDNRASAILNIALYDPSSCEELMVSSLSDPIRINMTVSAMKRNHKFKCHIWDEEDKEWTSDGIETKEIDNQMVECKVQRTGTCVILATERGGANKTVVIIVSIIGTLLILTLIIVIVIFILKKKQKDKGDGNVATNDRSTAVATAMTSDGKEMDGSKEASTEYAYDFNMQNMAQKVNC</sequence>
<evidence type="ECO:0000313" key="8">
    <source>
        <dbReference type="EnsemblMetazoa" id="XP_030846246"/>
    </source>
</evidence>
<feature type="transmembrane region" description="Helical" evidence="6">
    <location>
        <begin position="1092"/>
        <end position="1116"/>
    </location>
</feature>
<dbReference type="AlphaFoldDB" id="A0A7M7T151"/>
<keyword evidence="3" id="KW-0677">Repeat</keyword>
<dbReference type="Proteomes" id="UP000007110">
    <property type="component" value="Unassembled WGS sequence"/>
</dbReference>
<proteinExistence type="predicted"/>
<dbReference type="GO" id="GO:0016020">
    <property type="term" value="C:membrane"/>
    <property type="evidence" value="ECO:0007669"/>
    <property type="project" value="UniProtKB-SubCell"/>
</dbReference>
<dbReference type="PANTHER" id="PTHR46730:SF1">
    <property type="entry name" value="PLAT DOMAIN-CONTAINING PROTEIN"/>
    <property type="match status" value="1"/>
</dbReference>
<dbReference type="Pfam" id="PF02010">
    <property type="entry name" value="REJ"/>
    <property type="match status" value="1"/>
</dbReference>
<dbReference type="InterPro" id="IPR002859">
    <property type="entry name" value="PKD/REJ-like"/>
</dbReference>
<dbReference type="InterPro" id="IPR013783">
    <property type="entry name" value="Ig-like_fold"/>
</dbReference>
<evidence type="ECO:0000256" key="3">
    <source>
        <dbReference type="ARBA" id="ARBA00022737"/>
    </source>
</evidence>
<evidence type="ECO:0000256" key="2">
    <source>
        <dbReference type="ARBA" id="ARBA00022692"/>
    </source>
</evidence>
<evidence type="ECO:0000313" key="9">
    <source>
        <dbReference type="Proteomes" id="UP000007110"/>
    </source>
</evidence>
<dbReference type="InterPro" id="IPR046338">
    <property type="entry name" value="GAIN_dom_sf"/>
</dbReference>
<feature type="domain" description="PKD/REJ-like" evidence="7">
    <location>
        <begin position="357"/>
        <end position="757"/>
    </location>
</feature>
<evidence type="ECO:0000259" key="7">
    <source>
        <dbReference type="Pfam" id="PF02010"/>
    </source>
</evidence>
<evidence type="ECO:0000256" key="4">
    <source>
        <dbReference type="ARBA" id="ARBA00022989"/>
    </source>
</evidence>
<keyword evidence="9" id="KW-1185">Reference proteome</keyword>
<evidence type="ECO:0000256" key="6">
    <source>
        <dbReference type="SAM" id="Phobius"/>
    </source>
</evidence>
<accession>A0A7M7T151</accession>
<dbReference type="OrthoDB" id="10068766at2759"/>
<protein>
    <recommendedName>
        <fullName evidence="7">PKD/REJ-like domain-containing protein</fullName>
    </recommendedName>
</protein>
<keyword evidence="4 6" id="KW-1133">Transmembrane helix</keyword>
<dbReference type="InParanoid" id="A0A7M7T151"/>
<reference evidence="9" key="1">
    <citation type="submission" date="2015-02" db="EMBL/GenBank/DDBJ databases">
        <title>Genome sequencing for Strongylocentrotus purpuratus.</title>
        <authorList>
            <person name="Murali S."/>
            <person name="Liu Y."/>
            <person name="Vee V."/>
            <person name="English A."/>
            <person name="Wang M."/>
            <person name="Skinner E."/>
            <person name="Han Y."/>
            <person name="Muzny D.M."/>
            <person name="Worley K.C."/>
            <person name="Gibbs R.A."/>
        </authorList>
    </citation>
    <scope>NUCLEOTIDE SEQUENCE</scope>
</reference>
<name>A0A7M7T151_STRPU</name>